<dbReference type="AlphaFoldDB" id="A0A090DBH2"/>
<accession>A0A090DBH2</accession>
<dbReference type="Gene3D" id="3.80.10.10">
    <property type="entry name" value="Ribonuclease Inhibitor"/>
    <property type="match status" value="1"/>
</dbReference>
<sequence>MKWVSSLSSLTSLFVEDGSILTADVAKALRQKCPSFNYLQYHCCEGPEADQQLAEFLRDLKPQSLQTFVIRSRNEVGNETFMALQQHSSSLQKLCLMRLNPTALRSLHQLRHSLAITTLAIEGNDMVEGFGWLDYDNPADFEEVAEWLSKCASLRELLLARGSNATGLLLKIENNLGMIEDDSPVMELTSLNLDLTELNNRTFGISSETNHPLKI</sequence>
<dbReference type="STRING" id="515849.A0A090DBH2"/>
<dbReference type="SUPFAM" id="SSF52047">
    <property type="entry name" value="RNI-like"/>
    <property type="match status" value="1"/>
</dbReference>
<protein>
    <submittedName>
        <fullName evidence="1">Uncharacterized protein</fullName>
    </submittedName>
</protein>
<proteinExistence type="predicted"/>
<dbReference type="EMBL" id="FO904942">
    <property type="protein sequence ID" value="CDP32118.1"/>
    <property type="molecule type" value="Genomic_DNA"/>
</dbReference>
<reference evidence="2" key="2">
    <citation type="journal article" date="2014" name="Genetics">
        <title>Maintaining two mating types: Structure of the mating type locus and its role in heterokaryosis in Podospora anserina.</title>
        <authorList>
            <person name="Grognet P."/>
            <person name="Bidard F."/>
            <person name="Kuchly C."/>
            <person name="Tong L.C.H."/>
            <person name="Coppin E."/>
            <person name="Benkhali J.A."/>
            <person name="Couloux A."/>
            <person name="Wincker P."/>
            <person name="Debuchy R."/>
            <person name="Silar P."/>
        </authorList>
    </citation>
    <scope>GENOME REANNOTATION</scope>
    <source>
        <strain evidence="2">S / ATCC MYA-4624 / DSM 980 / FGSC 10383</strain>
    </source>
</reference>
<keyword evidence="2" id="KW-1185">Reference proteome</keyword>
<reference evidence="1 2" key="1">
    <citation type="journal article" date="2008" name="Genome Biol.">
        <title>The genome sequence of the model ascomycete fungus Podospora anserina.</title>
        <authorList>
            <person name="Espagne E."/>
            <person name="Lespinet O."/>
            <person name="Malagnac F."/>
            <person name="Da Silva C."/>
            <person name="Jaillon O."/>
            <person name="Porcel B.M."/>
            <person name="Couloux A."/>
            <person name="Aury J.-M."/>
            <person name="Segurens B."/>
            <person name="Poulain J."/>
            <person name="Anthouard V."/>
            <person name="Grossetete S."/>
            <person name="Khalili H."/>
            <person name="Coppin E."/>
            <person name="Dequard-Chablat M."/>
            <person name="Picard M."/>
            <person name="Contamine V."/>
            <person name="Arnaise S."/>
            <person name="Bourdais A."/>
            <person name="Berteaux-Lecellier V."/>
            <person name="Gautheret D."/>
            <person name="de Vries R.P."/>
            <person name="Battaglia E."/>
            <person name="Coutinho P.M."/>
            <person name="Danchin E.G.J."/>
            <person name="Henrissat B."/>
            <person name="El Khoury R."/>
            <person name="Sainsard-Chanet A."/>
            <person name="Boivin A."/>
            <person name="Pinan-Lucarre B."/>
            <person name="Sellem C.H."/>
            <person name="Debuchy R."/>
            <person name="Wincker P."/>
            <person name="Weissenbach J."/>
            <person name="Silar P."/>
        </authorList>
    </citation>
    <scope>NUCLEOTIDE SEQUENCE [LARGE SCALE GENOMIC DNA]</scope>
    <source>
        <strain evidence="2">S / ATCC MYA-4624 / DSM 980 / FGSC 10383</strain>
    </source>
</reference>
<organism evidence="1 2">
    <name type="scientific">Podospora anserina (strain S / ATCC MYA-4624 / DSM 980 / FGSC 10383)</name>
    <name type="common">Pleurage anserina</name>
    <dbReference type="NCBI Taxonomy" id="515849"/>
    <lineage>
        <taxon>Eukaryota</taxon>
        <taxon>Fungi</taxon>
        <taxon>Dikarya</taxon>
        <taxon>Ascomycota</taxon>
        <taxon>Pezizomycotina</taxon>
        <taxon>Sordariomycetes</taxon>
        <taxon>Sordariomycetidae</taxon>
        <taxon>Sordariales</taxon>
        <taxon>Podosporaceae</taxon>
        <taxon>Podospora</taxon>
        <taxon>Podospora anserina</taxon>
    </lineage>
</organism>
<evidence type="ECO:0000313" key="2">
    <source>
        <dbReference type="Proteomes" id="UP000001197"/>
    </source>
</evidence>
<dbReference type="InParanoid" id="A0A090DBH2"/>
<dbReference type="Proteomes" id="UP000001197">
    <property type="component" value="Chromosome 7"/>
</dbReference>
<evidence type="ECO:0000313" key="1">
    <source>
        <dbReference type="EMBL" id="CDP32118.1"/>
    </source>
</evidence>
<dbReference type="InterPro" id="IPR032675">
    <property type="entry name" value="LRR_dom_sf"/>
</dbReference>
<name>A0A090DBH2_PODAN</name>